<proteinExistence type="inferred from homology"/>
<comment type="similarity">
    <text evidence="1">Belongs to the LysR transcriptional regulatory family.</text>
</comment>
<dbReference type="PROSITE" id="PS50931">
    <property type="entry name" value="HTH_LYSR"/>
    <property type="match status" value="1"/>
</dbReference>
<evidence type="ECO:0000313" key="8">
    <source>
        <dbReference type="Proteomes" id="UP001143304"/>
    </source>
</evidence>
<feature type="domain" description="HTH lysR-type" evidence="6">
    <location>
        <begin position="1"/>
        <end position="58"/>
    </location>
</feature>
<gene>
    <name evidence="7" type="ORF">EYC82_12560</name>
</gene>
<keyword evidence="3" id="KW-0238">DNA-binding</keyword>
<evidence type="ECO:0000256" key="1">
    <source>
        <dbReference type="ARBA" id="ARBA00009437"/>
    </source>
</evidence>
<keyword evidence="8" id="KW-1185">Reference proteome</keyword>
<dbReference type="PRINTS" id="PR00039">
    <property type="entry name" value="HTHLYSR"/>
</dbReference>
<dbReference type="Gene3D" id="1.10.10.10">
    <property type="entry name" value="Winged helix-like DNA-binding domain superfamily/Winged helix DNA-binding domain"/>
    <property type="match status" value="1"/>
</dbReference>
<accession>A0ABT3T7H0</accession>
<sequence length="303" mass="32533">MTLTELRYLVALAETGHFRKAAEQCSVSQPTLSIAIKKLESELGISLFERARHKVATTPTGDGIVDQARSVLNAVQGLYDLAELGKDPSGSVLSVGAIYTVGPYLFPQMVSAMQESAPQMPLYIEESYTHILRGKLSGGDLDAIFVALPFEDVDVVTRALFDEPFVVVAPRGHLLAGERAIAPCALADHRVLLMGEGHCFRDQVLEACPGLADAVREQAAKGEAPVEGSSLETLKHMVASGLGITVLPKSAALDSGYDKNNVVVIPFLDPPPSRRIALAWRASFPRPEAIDLLINALRARPLS</sequence>
<evidence type="ECO:0000313" key="7">
    <source>
        <dbReference type="EMBL" id="MCX2978190.1"/>
    </source>
</evidence>
<dbReference type="InterPro" id="IPR005119">
    <property type="entry name" value="LysR_subst-bd"/>
</dbReference>
<evidence type="ECO:0000256" key="2">
    <source>
        <dbReference type="ARBA" id="ARBA00023015"/>
    </source>
</evidence>
<dbReference type="PANTHER" id="PTHR30346:SF26">
    <property type="entry name" value="HYDROGEN PEROXIDE-INDUCIBLE GENES ACTIVATOR"/>
    <property type="match status" value="1"/>
</dbReference>
<evidence type="ECO:0000259" key="6">
    <source>
        <dbReference type="PROSITE" id="PS50931"/>
    </source>
</evidence>
<dbReference type="InterPro" id="IPR036390">
    <property type="entry name" value="WH_DNA-bd_sf"/>
</dbReference>
<reference evidence="7" key="1">
    <citation type="submission" date="2019-02" db="EMBL/GenBank/DDBJ databases">
        <authorList>
            <person name="Li S.-H."/>
        </authorList>
    </citation>
    <scope>NUCLEOTIDE SEQUENCE</scope>
    <source>
        <strain evidence="7">IMCC11814</strain>
    </source>
</reference>
<name>A0ABT3T7H0_9GAMM</name>
<dbReference type="InterPro" id="IPR000847">
    <property type="entry name" value="LysR_HTH_N"/>
</dbReference>
<protein>
    <submittedName>
        <fullName evidence="7">Hydrogen peroxide-inducible genes activator</fullName>
    </submittedName>
</protein>
<evidence type="ECO:0000256" key="4">
    <source>
        <dbReference type="ARBA" id="ARBA00023159"/>
    </source>
</evidence>
<dbReference type="Gene3D" id="3.40.190.10">
    <property type="entry name" value="Periplasmic binding protein-like II"/>
    <property type="match status" value="2"/>
</dbReference>
<evidence type="ECO:0000256" key="5">
    <source>
        <dbReference type="ARBA" id="ARBA00023163"/>
    </source>
</evidence>
<dbReference type="Pfam" id="PF00126">
    <property type="entry name" value="HTH_1"/>
    <property type="match status" value="1"/>
</dbReference>
<dbReference type="SUPFAM" id="SSF53850">
    <property type="entry name" value="Periplasmic binding protein-like II"/>
    <property type="match status" value="1"/>
</dbReference>
<dbReference type="Proteomes" id="UP001143304">
    <property type="component" value="Unassembled WGS sequence"/>
</dbReference>
<dbReference type="SUPFAM" id="SSF46785">
    <property type="entry name" value="Winged helix' DNA-binding domain"/>
    <property type="match status" value="1"/>
</dbReference>
<dbReference type="PANTHER" id="PTHR30346">
    <property type="entry name" value="TRANSCRIPTIONAL DUAL REGULATOR HCAR-RELATED"/>
    <property type="match status" value="1"/>
</dbReference>
<dbReference type="CDD" id="cd08411">
    <property type="entry name" value="PBP2_OxyR"/>
    <property type="match status" value="1"/>
</dbReference>
<dbReference type="RefSeq" id="WP_279249889.1">
    <property type="nucleotide sequence ID" value="NZ_SHNO01000001.1"/>
</dbReference>
<dbReference type="EMBL" id="SHNO01000001">
    <property type="protein sequence ID" value="MCX2978190.1"/>
    <property type="molecule type" value="Genomic_DNA"/>
</dbReference>
<dbReference type="InterPro" id="IPR036388">
    <property type="entry name" value="WH-like_DNA-bd_sf"/>
</dbReference>
<keyword evidence="4" id="KW-0010">Activator</keyword>
<keyword evidence="2" id="KW-0805">Transcription regulation</keyword>
<keyword evidence="5" id="KW-0804">Transcription</keyword>
<evidence type="ECO:0000256" key="3">
    <source>
        <dbReference type="ARBA" id="ARBA00023125"/>
    </source>
</evidence>
<comment type="caution">
    <text evidence="7">The sequence shown here is derived from an EMBL/GenBank/DDBJ whole genome shotgun (WGS) entry which is preliminary data.</text>
</comment>
<dbReference type="Pfam" id="PF03466">
    <property type="entry name" value="LysR_substrate"/>
    <property type="match status" value="1"/>
</dbReference>
<organism evidence="7 8">
    <name type="scientific">Candidatus Marimicrobium litorale</name>
    <dbReference type="NCBI Taxonomy" id="2518991"/>
    <lineage>
        <taxon>Bacteria</taxon>
        <taxon>Pseudomonadati</taxon>
        <taxon>Pseudomonadota</taxon>
        <taxon>Gammaproteobacteria</taxon>
        <taxon>Cellvibrionales</taxon>
        <taxon>Halieaceae</taxon>
        <taxon>Marimicrobium</taxon>
    </lineage>
</organism>